<accession>A0A368FX58</accession>
<protein>
    <submittedName>
        <fullName evidence="2">Uncharacterized protein</fullName>
    </submittedName>
</protein>
<dbReference type="Proteomes" id="UP000252519">
    <property type="component" value="Unassembled WGS sequence"/>
</dbReference>
<gene>
    <name evidence="2" type="ORF">ANCCAN_18793</name>
</gene>
<name>A0A368FX58_ANCCA</name>
<evidence type="ECO:0000256" key="1">
    <source>
        <dbReference type="SAM" id="MobiDB-lite"/>
    </source>
</evidence>
<dbReference type="AlphaFoldDB" id="A0A368FX58"/>
<sequence length="178" mass="20163">MLRELLSNEHQRSVAELNPNGRLDILLRETLTTDNSRNRHTLEAELDRNGIALKARMSPVLGNNRKGKVKPDLTGVMNRKMVAPISRLALTPEPPQSEPVFDRSGPLRKHETSTAAMSSMRITVDTILKFLMMSALIRTVKLIPMRSYQTLDTISVDLIGLRLPRLEEDRIKWRTAQG</sequence>
<comment type="caution">
    <text evidence="2">The sequence shown here is derived from an EMBL/GenBank/DDBJ whole genome shotgun (WGS) entry which is preliminary data.</text>
</comment>
<keyword evidence="3" id="KW-1185">Reference proteome</keyword>
<dbReference type="EMBL" id="JOJR01000674">
    <property type="protein sequence ID" value="RCN35345.1"/>
    <property type="molecule type" value="Genomic_DNA"/>
</dbReference>
<evidence type="ECO:0000313" key="3">
    <source>
        <dbReference type="Proteomes" id="UP000252519"/>
    </source>
</evidence>
<evidence type="ECO:0000313" key="2">
    <source>
        <dbReference type="EMBL" id="RCN35345.1"/>
    </source>
</evidence>
<reference evidence="2 3" key="1">
    <citation type="submission" date="2014-10" db="EMBL/GenBank/DDBJ databases">
        <title>Draft genome of the hookworm Ancylostoma caninum.</title>
        <authorList>
            <person name="Mitreva M."/>
        </authorList>
    </citation>
    <scope>NUCLEOTIDE SEQUENCE [LARGE SCALE GENOMIC DNA]</scope>
    <source>
        <strain evidence="2 3">Baltimore</strain>
    </source>
</reference>
<organism evidence="2 3">
    <name type="scientific">Ancylostoma caninum</name>
    <name type="common">Dog hookworm</name>
    <dbReference type="NCBI Taxonomy" id="29170"/>
    <lineage>
        <taxon>Eukaryota</taxon>
        <taxon>Metazoa</taxon>
        <taxon>Ecdysozoa</taxon>
        <taxon>Nematoda</taxon>
        <taxon>Chromadorea</taxon>
        <taxon>Rhabditida</taxon>
        <taxon>Rhabditina</taxon>
        <taxon>Rhabditomorpha</taxon>
        <taxon>Strongyloidea</taxon>
        <taxon>Ancylostomatidae</taxon>
        <taxon>Ancylostomatinae</taxon>
        <taxon>Ancylostoma</taxon>
    </lineage>
</organism>
<feature type="region of interest" description="Disordered" evidence="1">
    <location>
        <begin position="91"/>
        <end position="114"/>
    </location>
</feature>
<proteinExistence type="predicted"/>
<dbReference type="OrthoDB" id="5896400at2759"/>